<dbReference type="PANTHER" id="PTHR46564">
    <property type="entry name" value="TRANSPOSASE"/>
    <property type="match status" value="1"/>
</dbReference>
<name>E3K7N1_PUCGT</name>
<organism evidence="2 3">
    <name type="scientific">Puccinia graminis f. sp. tritici (strain CRL 75-36-700-3 / race SCCL)</name>
    <name type="common">Black stem rust fungus</name>
    <dbReference type="NCBI Taxonomy" id="418459"/>
    <lineage>
        <taxon>Eukaryota</taxon>
        <taxon>Fungi</taxon>
        <taxon>Dikarya</taxon>
        <taxon>Basidiomycota</taxon>
        <taxon>Pucciniomycotina</taxon>
        <taxon>Pucciniomycetes</taxon>
        <taxon>Pucciniales</taxon>
        <taxon>Pucciniaceae</taxon>
        <taxon>Puccinia</taxon>
    </lineage>
</organism>
<dbReference type="Proteomes" id="UP000008783">
    <property type="component" value="Unassembled WGS sequence"/>
</dbReference>
<keyword evidence="3" id="KW-1185">Reference proteome</keyword>
<dbReference type="Gene3D" id="3.30.420.10">
    <property type="entry name" value="Ribonuclease H-like superfamily/Ribonuclease H"/>
    <property type="match status" value="1"/>
</dbReference>
<sequence>MKWSIATTPPTVKIVCVRMEMQNYPRDAICAALGRTISRQSFDRWMELYRLTQRVVRDPKEYEERGGQYKLTGEDREFMLELLRAEPGLFLDEIRERLYDDSGTLIGITSVHRNLVEKMSITLKKADTVNIKKSLVAKYAYIDRLAGVPAEQIVFTDESTFCSRDLLRTFSRSKKGTGAIRHQLEQNPKRFTLIPAISMFGVIALTVTKENVKRPYFTHFLKYQLLPRMNPYPGLNSILVMDNAGIHRGADVARLCHDAGVRLIYLPP</sequence>
<feature type="domain" description="Tc1-like transposase DDE" evidence="1">
    <location>
        <begin position="152"/>
        <end position="268"/>
    </location>
</feature>
<reference key="1">
    <citation type="submission" date="2007-01" db="EMBL/GenBank/DDBJ databases">
        <title>The Genome Sequence of Puccinia graminis f. sp. tritici Strain CRL 75-36-700-3.</title>
        <authorList>
            <consortium name="The Broad Institute Genome Sequencing Platform"/>
            <person name="Birren B."/>
            <person name="Lander E."/>
            <person name="Galagan J."/>
            <person name="Nusbaum C."/>
            <person name="Devon K."/>
            <person name="Cuomo C."/>
            <person name="Jaffe D."/>
            <person name="Butler J."/>
            <person name="Alvarez P."/>
            <person name="Gnerre S."/>
            <person name="Grabherr M."/>
            <person name="Mauceli E."/>
            <person name="Brockman W."/>
            <person name="Young S."/>
            <person name="LaButti K."/>
            <person name="Sykes S."/>
            <person name="DeCaprio D."/>
            <person name="Crawford M."/>
            <person name="Koehrsen M."/>
            <person name="Engels R."/>
            <person name="Montgomery P."/>
            <person name="Pearson M."/>
            <person name="Howarth C."/>
            <person name="Larson L."/>
            <person name="White J."/>
            <person name="Zeng Q."/>
            <person name="Kodira C."/>
            <person name="Yandava C."/>
            <person name="Alvarado L."/>
            <person name="O'Leary S."/>
            <person name="Szabo L."/>
            <person name="Dean R."/>
            <person name="Schein J."/>
        </authorList>
    </citation>
    <scope>NUCLEOTIDE SEQUENCE</scope>
    <source>
        <strain>CRL 75-36-700-3</strain>
    </source>
</reference>
<dbReference type="InterPro" id="IPR036397">
    <property type="entry name" value="RNaseH_sf"/>
</dbReference>
<gene>
    <name evidence="2" type="ORF">PGTG_06285</name>
</gene>
<dbReference type="HOGENOM" id="CLU_056788_1_0_1"/>
<dbReference type="GO" id="GO:0003676">
    <property type="term" value="F:nucleic acid binding"/>
    <property type="evidence" value="ECO:0007669"/>
    <property type="project" value="InterPro"/>
</dbReference>
<dbReference type="RefSeq" id="XP_003324748.2">
    <property type="nucleotide sequence ID" value="XM_003324700.2"/>
</dbReference>
<dbReference type="Pfam" id="PF13358">
    <property type="entry name" value="DDE_3"/>
    <property type="match status" value="1"/>
</dbReference>
<dbReference type="SUPFAM" id="SSF46689">
    <property type="entry name" value="Homeodomain-like"/>
    <property type="match status" value="1"/>
</dbReference>
<dbReference type="InParanoid" id="E3K7N1"/>
<proteinExistence type="predicted"/>
<dbReference type="PANTHER" id="PTHR46564:SF1">
    <property type="entry name" value="TRANSPOSASE"/>
    <property type="match status" value="1"/>
</dbReference>
<dbReference type="EMBL" id="DS178275">
    <property type="protein sequence ID" value="EFP80329.2"/>
    <property type="molecule type" value="Genomic_DNA"/>
</dbReference>
<dbReference type="OrthoDB" id="2505980at2759"/>
<evidence type="ECO:0000259" key="1">
    <source>
        <dbReference type="Pfam" id="PF13358"/>
    </source>
</evidence>
<dbReference type="AlphaFoldDB" id="E3K7N1"/>
<evidence type="ECO:0000313" key="3">
    <source>
        <dbReference type="Proteomes" id="UP000008783"/>
    </source>
</evidence>
<dbReference type="InterPro" id="IPR038717">
    <property type="entry name" value="Tc1-like_DDE_dom"/>
</dbReference>
<dbReference type="VEuPathDB" id="FungiDB:PGTG_06285"/>
<protein>
    <recommendedName>
        <fullName evidence="1">Tc1-like transposase DDE domain-containing protein</fullName>
    </recommendedName>
</protein>
<evidence type="ECO:0000313" key="2">
    <source>
        <dbReference type="EMBL" id="EFP80329.2"/>
    </source>
</evidence>
<accession>E3K7N1</accession>
<dbReference type="InterPro" id="IPR009057">
    <property type="entry name" value="Homeodomain-like_sf"/>
</dbReference>
<dbReference type="GeneID" id="10539337"/>
<reference evidence="3" key="2">
    <citation type="journal article" date="2011" name="Proc. Natl. Acad. Sci. U.S.A.">
        <title>Obligate biotrophy features unraveled by the genomic analysis of rust fungi.</title>
        <authorList>
            <person name="Duplessis S."/>
            <person name="Cuomo C.A."/>
            <person name="Lin Y.-C."/>
            <person name="Aerts A."/>
            <person name="Tisserant E."/>
            <person name="Veneault-Fourrey C."/>
            <person name="Joly D.L."/>
            <person name="Hacquard S."/>
            <person name="Amselem J."/>
            <person name="Cantarel B.L."/>
            <person name="Chiu R."/>
            <person name="Coutinho P.M."/>
            <person name="Feau N."/>
            <person name="Field M."/>
            <person name="Frey P."/>
            <person name="Gelhaye E."/>
            <person name="Goldberg J."/>
            <person name="Grabherr M.G."/>
            <person name="Kodira C.D."/>
            <person name="Kohler A."/>
            <person name="Kuees U."/>
            <person name="Lindquist E.A."/>
            <person name="Lucas S.M."/>
            <person name="Mago R."/>
            <person name="Mauceli E."/>
            <person name="Morin E."/>
            <person name="Murat C."/>
            <person name="Pangilinan J.L."/>
            <person name="Park R."/>
            <person name="Pearson M."/>
            <person name="Quesneville H."/>
            <person name="Rouhier N."/>
            <person name="Sakthikumar S."/>
            <person name="Salamov A.A."/>
            <person name="Schmutz J."/>
            <person name="Selles B."/>
            <person name="Shapiro H."/>
            <person name="Tanguay P."/>
            <person name="Tuskan G.A."/>
            <person name="Henrissat B."/>
            <person name="Van de Peer Y."/>
            <person name="Rouze P."/>
            <person name="Ellis J.G."/>
            <person name="Dodds P.N."/>
            <person name="Schein J.E."/>
            <person name="Zhong S."/>
            <person name="Hamelin R.C."/>
            <person name="Grigoriev I.V."/>
            <person name="Szabo L.J."/>
            <person name="Martin F."/>
        </authorList>
    </citation>
    <scope>NUCLEOTIDE SEQUENCE [LARGE SCALE GENOMIC DNA]</scope>
    <source>
        <strain evidence="3">CRL 75-36-700-3 / race SCCL</strain>
    </source>
</reference>
<dbReference type="KEGG" id="pgr:PGTG_06285"/>